<dbReference type="SUPFAM" id="SSF55424">
    <property type="entry name" value="FAD/NAD-linked reductases, dimerisation (C-terminal) domain"/>
    <property type="match status" value="1"/>
</dbReference>
<gene>
    <name evidence="7" type="ORF">D174_16885</name>
</gene>
<keyword evidence="2" id="KW-0285">Flavoprotein</keyword>
<reference evidence="7 8" key="1">
    <citation type="journal article" date="2014" name="Genome Announc.">
        <title>Complete Genome Sequence of Sterol-Transforming Mycobacterium neoaurum Strain VKM Ac-1815D.</title>
        <authorList>
            <person name="Shtratnikova V.Y."/>
            <person name="Bragin E.Y."/>
            <person name="Dovbnya D.V."/>
            <person name="Pekov Y.A."/>
            <person name="Schelkunov M.I."/>
            <person name="Strizhov N."/>
            <person name="Ivashina T.V."/>
            <person name="Ashapkin V.V."/>
            <person name="Donova M.V."/>
        </authorList>
    </citation>
    <scope>NUCLEOTIDE SEQUENCE [LARGE SCALE GENOMIC DNA]</scope>
    <source>
        <strain evidence="7 8">VKM Ac-1815D</strain>
    </source>
</reference>
<dbReference type="HOGENOM" id="CLU_003291_4_0_11"/>
<evidence type="ECO:0000259" key="6">
    <source>
        <dbReference type="Pfam" id="PF14759"/>
    </source>
</evidence>
<organism evidence="7 8">
    <name type="scientific">Mycolicibacterium neoaurum VKM Ac-1815D</name>
    <dbReference type="NCBI Taxonomy" id="700508"/>
    <lineage>
        <taxon>Bacteria</taxon>
        <taxon>Bacillati</taxon>
        <taxon>Actinomycetota</taxon>
        <taxon>Actinomycetes</taxon>
        <taxon>Mycobacteriales</taxon>
        <taxon>Mycobacteriaceae</taxon>
        <taxon>Mycolicibacterium</taxon>
    </lineage>
</organism>
<dbReference type="InterPro" id="IPR016156">
    <property type="entry name" value="FAD/NAD-linked_Rdtase_dimer_sf"/>
</dbReference>
<evidence type="ECO:0000313" key="7">
    <source>
        <dbReference type="EMBL" id="AHC26137.1"/>
    </source>
</evidence>
<dbReference type="InterPro" id="IPR036188">
    <property type="entry name" value="FAD/NAD-bd_sf"/>
</dbReference>
<dbReference type="AlphaFoldDB" id="V5XDQ5"/>
<dbReference type="PANTHER" id="PTHR43557">
    <property type="entry name" value="APOPTOSIS-INDUCING FACTOR 1"/>
    <property type="match status" value="1"/>
</dbReference>
<dbReference type="EMBL" id="CP006936">
    <property type="protein sequence ID" value="AHC26137.1"/>
    <property type="molecule type" value="Genomic_DNA"/>
</dbReference>
<dbReference type="Proteomes" id="UP000018763">
    <property type="component" value="Chromosome"/>
</dbReference>
<evidence type="ECO:0000313" key="8">
    <source>
        <dbReference type="Proteomes" id="UP000018763"/>
    </source>
</evidence>
<keyword evidence="4" id="KW-0560">Oxidoreductase</keyword>
<keyword evidence="3" id="KW-0274">FAD</keyword>
<feature type="domain" description="FAD/NAD(P)-binding" evidence="5">
    <location>
        <begin position="2"/>
        <end position="299"/>
    </location>
</feature>
<dbReference type="KEGG" id="mne:D174_16885"/>
<dbReference type="InterPro" id="IPR023753">
    <property type="entry name" value="FAD/NAD-binding_dom"/>
</dbReference>
<evidence type="ECO:0000256" key="4">
    <source>
        <dbReference type="ARBA" id="ARBA00023002"/>
    </source>
</evidence>
<proteinExistence type="predicted"/>
<dbReference type="PRINTS" id="PR00411">
    <property type="entry name" value="PNDRDTASEI"/>
</dbReference>
<name>V5XDQ5_MYCNE</name>
<dbReference type="Gene3D" id="3.30.390.30">
    <property type="match status" value="1"/>
</dbReference>
<dbReference type="PANTHER" id="PTHR43557:SF2">
    <property type="entry name" value="RIESKE DOMAIN-CONTAINING PROTEIN-RELATED"/>
    <property type="match status" value="1"/>
</dbReference>
<dbReference type="InterPro" id="IPR028202">
    <property type="entry name" value="Reductase_C"/>
</dbReference>
<evidence type="ECO:0000256" key="3">
    <source>
        <dbReference type="ARBA" id="ARBA00022827"/>
    </source>
</evidence>
<feature type="domain" description="Reductase C-terminal" evidence="6">
    <location>
        <begin position="318"/>
        <end position="387"/>
    </location>
</feature>
<dbReference type="Pfam" id="PF07992">
    <property type="entry name" value="Pyr_redox_2"/>
    <property type="match status" value="1"/>
</dbReference>
<protein>
    <submittedName>
        <fullName evidence="7">PhtAd</fullName>
    </submittedName>
</protein>
<keyword evidence="8" id="KW-1185">Reference proteome</keyword>
<evidence type="ECO:0000259" key="5">
    <source>
        <dbReference type="Pfam" id="PF07992"/>
    </source>
</evidence>
<comment type="cofactor">
    <cofactor evidence="1">
        <name>FAD</name>
        <dbReference type="ChEBI" id="CHEBI:57692"/>
    </cofactor>
</comment>
<evidence type="ECO:0000256" key="1">
    <source>
        <dbReference type="ARBA" id="ARBA00001974"/>
    </source>
</evidence>
<dbReference type="GO" id="GO:0016651">
    <property type="term" value="F:oxidoreductase activity, acting on NAD(P)H"/>
    <property type="evidence" value="ECO:0007669"/>
    <property type="project" value="TreeGrafter"/>
</dbReference>
<evidence type="ECO:0000256" key="2">
    <source>
        <dbReference type="ARBA" id="ARBA00022630"/>
    </source>
</evidence>
<dbReference type="eggNOG" id="COG0446">
    <property type="taxonomic scope" value="Bacteria"/>
</dbReference>
<dbReference type="SUPFAM" id="SSF51905">
    <property type="entry name" value="FAD/NAD(P)-binding domain"/>
    <property type="match status" value="1"/>
</dbReference>
<dbReference type="PRINTS" id="PR00368">
    <property type="entry name" value="FADPNR"/>
</dbReference>
<sequence>MSLMIVGSSVAGVSTARHLRAAGFDEPITMIGEERHKPYDKPPLTKAMLAADGDGAPTSLVSDEDLARFAIDLRLGTRATALDPVRRLVTFNAGPEIGYEHLVIATGVTPRRLPGMDGLAGVHTIRTADDAFDLRSELVREPSVVVIGAGFIGAEFAAAAHLHGCQVSVVEAQNTPMANIVGDEVGSLLSNLHAVHGVHLITGATVSRFEGQDRVTAVVLEDGRTIPADLVVVGIGAAPATDWLATSGLPIANGVECDDQLRVVGFPGIYAAGDVACRPHPHYDGSVRIEHWTSATEHGEVVAASIMQQPIRPPAIPYVWSDQYGHRIQIIGRPSAGTLATLSGDACNRLAAFYGDASGVLVGAVVVDDPRLMLRSRKAIASRAPVNDLTA</sequence>
<dbReference type="Pfam" id="PF14759">
    <property type="entry name" value="Reductase_C"/>
    <property type="match status" value="1"/>
</dbReference>
<dbReference type="GO" id="GO:0005737">
    <property type="term" value="C:cytoplasm"/>
    <property type="evidence" value="ECO:0007669"/>
    <property type="project" value="TreeGrafter"/>
</dbReference>
<accession>V5XDQ5</accession>
<dbReference type="Gene3D" id="3.50.50.60">
    <property type="entry name" value="FAD/NAD(P)-binding domain"/>
    <property type="match status" value="2"/>
</dbReference>
<dbReference type="InterPro" id="IPR050446">
    <property type="entry name" value="FAD-oxidoreductase/Apoptosis"/>
</dbReference>